<protein>
    <submittedName>
        <fullName evidence="2">Uncharacterized protein</fullName>
    </submittedName>
</protein>
<dbReference type="PANTHER" id="PTHR42047">
    <property type="entry name" value="PROTEIN, PUTATIVE (AFU_ORTHOLOGUE AFUA_6G03560)-RELATED"/>
    <property type="match status" value="1"/>
</dbReference>
<dbReference type="Proteomes" id="UP000034112">
    <property type="component" value="Unassembled WGS sequence"/>
</dbReference>
<reference evidence="3" key="1">
    <citation type="journal article" date="2015" name="Genome Announc.">
        <title>Draft whole-genome sequence of the biocontrol agent Trichoderma harzianum T6776.</title>
        <authorList>
            <person name="Baroncelli R."/>
            <person name="Piaggeschi G."/>
            <person name="Fiorini L."/>
            <person name="Bertolini E."/>
            <person name="Zapparata A."/>
            <person name="Pe M.E."/>
            <person name="Sarrocco S."/>
            <person name="Vannacci G."/>
        </authorList>
    </citation>
    <scope>NUCLEOTIDE SEQUENCE [LARGE SCALE GENOMIC DNA]</scope>
    <source>
        <strain evidence="3">T6776</strain>
    </source>
</reference>
<dbReference type="InterPro" id="IPR052820">
    <property type="entry name" value="PhiA_domain"/>
</dbReference>
<sequence length="558" mass="60325">MHIFAILTQLMGLTSVVAAKSYFTLTLHAPEYAALNGKVINARDRSFIIGVQSPSTRCDLNDPAQCPAGDSTLVNDDMSFLASAAPGGQFIYVAPDGSISYPPAHSSLRPPGAQVGGFHPYLAIGESVHVLNWRSNDGTAGLWACPVSPGAPIAYQAVLKAATARFSGLGCLAVDGIRIQPAGNAKLQTLIYKLLYQLDTDSWKHAVNETDHYCHPSDAVVRTYVSQMRNGLEALLGHGLITRKQSWSDAVAYARAVIQEPQDSVQRSKATWARSCSIIHRELMKRFGQQVKSMAAQGCIQLVSDHYLETEVRVRLVAQPIGAAFDFGDRAINVLIDGTALQAVGSSDEVSLQSAMAWRAASGGATAYNGHILGSDTLEDGLVAPQVILAIHDLFDWRTDIAAGNSENGFFVAYGLGITDPFHAYLEAALLLASSHARSGAYAIACITITAFLSCRYSSYKYLALDMELPGPCPRCVELLQALTEKADFGWAPKSPPKSFEEGEQVRRRCQLWADRYEDNGLIQEGLGWFQSLVATGTIRIFDALLKIPEIDKAAGWV</sequence>
<feature type="signal peptide" evidence="1">
    <location>
        <begin position="1"/>
        <end position="19"/>
    </location>
</feature>
<dbReference type="OrthoDB" id="4488907at2759"/>
<evidence type="ECO:0000313" key="2">
    <source>
        <dbReference type="EMBL" id="KKP04267.1"/>
    </source>
</evidence>
<name>A0A0F9ZW38_TRIHA</name>
<evidence type="ECO:0000256" key="1">
    <source>
        <dbReference type="SAM" id="SignalP"/>
    </source>
</evidence>
<keyword evidence="1" id="KW-0732">Signal</keyword>
<accession>A0A0F9ZW38</accession>
<comment type="caution">
    <text evidence="2">The sequence shown here is derived from an EMBL/GenBank/DDBJ whole genome shotgun (WGS) entry which is preliminary data.</text>
</comment>
<dbReference type="AlphaFoldDB" id="A0A0F9ZW38"/>
<proteinExistence type="predicted"/>
<evidence type="ECO:0000313" key="3">
    <source>
        <dbReference type="Proteomes" id="UP000034112"/>
    </source>
</evidence>
<feature type="chain" id="PRO_5002531021" evidence="1">
    <location>
        <begin position="20"/>
        <end position="558"/>
    </location>
</feature>
<dbReference type="EMBL" id="JOKZ01000082">
    <property type="protein sequence ID" value="KKP04267.1"/>
    <property type="molecule type" value="Genomic_DNA"/>
</dbReference>
<dbReference type="PANTHER" id="PTHR42047:SF1">
    <property type="entry name" value="PROTEIN, PUTATIVE (AFU_ORTHOLOGUE AFUA_6G03560)-RELATED"/>
    <property type="match status" value="1"/>
</dbReference>
<gene>
    <name evidence="2" type="ORF">THAR02_03618</name>
</gene>
<organism evidence="2 3">
    <name type="scientific">Trichoderma harzianum</name>
    <name type="common">Hypocrea lixii</name>
    <dbReference type="NCBI Taxonomy" id="5544"/>
    <lineage>
        <taxon>Eukaryota</taxon>
        <taxon>Fungi</taxon>
        <taxon>Dikarya</taxon>
        <taxon>Ascomycota</taxon>
        <taxon>Pezizomycotina</taxon>
        <taxon>Sordariomycetes</taxon>
        <taxon>Hypocreomycetidae</taxon>
        <taxon>Hypocreales</taxon>
        <taxon>Hypocreaceae</taxon>
        <taxon>Trichoderma</taxon>
    </lineage>
</organism>